<dbReference type="RefSeq" id="WP_269423558.1">
    <property type="nucleotide sequence ID" value="NZ_JAPWGY010000003.1"/>
</dbReference>
<dbReference type="InterPro" id="IPR011399">
    <property type="entry name" value="NosR"/>
</dbReference>
<dbReference type="InterPro" id="IPR017896">
    <property type="entry name" value="4Fe4S_Fe-S-bd"/>
</dbReference>
<protein>
    <submittedName>
        <fullName evidence="6">4Fe-4S binding protein</fullName>
    </submittedName>
</protein>
<comment type="subcellular location">
    <subcellularLocation>
        <location evidence="1">Cell membrane</location>
    </subcellularLocation>
</comment>
<reference evidence="6" key="1">
    <citation type="submission" date="2022-12" db="EMBL/GenBank/DDBJ databases">
        <title>Bacterial isolates from different developmental stages of Nematostella vectensis.</title>
        <authorList>
            <person name="Fraune S."/>
        </authorList>
    </citation>
    <scope>NUCLEOTIDE SEQUENCE</scope>
    <source>
        <strain evidence="6">G21630-S1</strain>
    </source>
</reference>
<keyword evidence="4" id="KW-1133">Transmembrane helix</keyword>
<evidence type="ECO:0000313" key="7">
    <source>
        <dbReference type="Proteomes" id="UP001069802"/>
    </source>
</evidence>
<evidence type="ECO:0000256" key="3">
    <source>
        <dbReference type="ARBA" id="ARBA00023136"/>
    </source>
</evidence>
<feature type="transmembrane region" description="Helical" evidence="4">
    <location>
        <begin position="470"/>
        <end position="489"/>
    </location>
</feature>
<feature type="domain" description="FMN-binding" evidence="5">
    <location>
        <begin position="121"/>
        <end position="210"/>
    </location>
</feature>
<dbReference type="SUPFAM" id="SSF54862">
    <property type="entry name" value="4Fe-4S ferredoxins"/>
    <property type="match status" value="1"/>
</dbReference>
<dbReference type="EMBL" id="JAPWGY010000003">
    <property type="protein sequence ID" value="MCZ4281406.1"/>
    <property type="molecule type" value="Genomic_DNA"/>
</dbReference>
<evidence type="ECO:0000259" key="5">
    <source>
        <dbReference type="SMART" id="SM00900"/>
    </source>
</evidence>
<name>A0ABT4LJZ2_9PROT</name>
<dbReference type="Proteomes" id="UP001069802">
    <property type="component" value="Unassembled WGS sequence"/>
</dbReference>
<evidence type="ECO:0000256" key="1">
    <source>
        <dbReference type="ARBA" id="ARBA00004236"/>
    </source>
</evidence>
<feature type="transmembrane region" description="Helical" evidence="4">
    <location>
        <begin position="509"/>
        <end position="535"/>
    </location>
</feature>
<dbReference type="InterPro" id="IPR052378">
    <property type="entry name" value="NosR_regulator"/>
</dbReference>
<evidence type="ECO:0000256" key="2">
    <source>
        <dbReference type="ARBA" id="ARBA00022475"/>
    </source>
</evidence>
<keyword evidence="3 4" id="KW-0472">Membrane</keyword>
<organism evidence="6 7">
    <name type="scientific">Kiloniella laminariae</name>
    <dbReference type="NCBI Taxonomy" id="454162"/>
    <lineage>
        <taxon>Bacteria</taxon>
        <taxon>Pseudomonadati</taxon>
        <taxon>Pseudomonadota</taxon>
        <taxon>Alphaproteobacteria</taxon>
        <taxon>Rhodospirillales</taxon>
        <taxon>Kiloniellaceae</taxon>
        <taxon>Kiloniella</taxon>
    </lineage>
</organism>
<feature type="transmembrane region" description="Helical" evidence="4">
    <location>
        <begin position="32"/>
        <end position="50"/>
    </location>
</feature>
<dbReference type="InterPro" id="IPR007329">
    <property type="entry name" value="FMN-bd"/>
</dbReference>
<dbReference type="Pfam" id="PF12801">
    <property type="entry name" value="Fer4_5"/>
    <property type="match status" value="2"/>
</dbReference>
<keyword evidence="4" id="KW-0812">Transmembrane</keyword>
<feature type="transmembrane region" description="Helical" evidence="4">
    <location>
        <begin position="644"/>
        <end position="663"/>
    </location>
</feature>
<gene>
    <name evidence="6" type="ORF">O4H49_11500</name>
</gene>
<comment type="caution">
    <text evidence="6">The sequence shown here is derived from an EMBL/GenBank/DDBJ whole genome shotgun (WGS) entry which is preliminary data.</text>
</comment>
<proteinExistence type="predicted"/>
<accession>A0ABT4LJZ2</accession>
<feature type="transmembrane region" description="Helical" evidence="4">
    <location>
        <begin position="604"/>
        <end position="623"/>
    </location>
</feature>
<dbReference type="SMART" id="SM00900">
    <property type="entry name" value="FMN_bind"/>
    <property type="match status" value="1"/>
</dbReference>
<feature type="transmembrane region" description="Helical" evidence="4">
    <location>
        <begin position="542"/>
        <end position="563"/>
    </location>
</feature>
<evidence type="ECO:0000256" key="4">
    <source>
        <dbReference type="SAM" id="Phobius"/>
    </source>
</evidence>
<keyword evidence="2" id="KW-1003">Cell membrane</keyword>
<dbReference type="PANTHER" id="PTHR30224">
    <property type="entry name" value="ELECTRON TRANSPORT PROTEIN"/>
    <property type="match status" value="1"/>
</dbReference>
<evidence type="ECO:0000313" key="6">
    <source>
        <dbReference type="EMBL" id="MCZ4281406.1"/>
    </source>
</evidence>
<keyword evidence="7" id="KW-1185">Reference proteome</keyword>
<dbReference type="PANTHER" id="PTHR30224:SF4">
    <property type="entry name" value="ELECTRON TRANSPORT PROTEIN YCCM-RELATED"/>
    <property type="match status" value="1"/>
</dbReference>
<dbReference type="Pfam" id="PF04205">
    <property type="entry name" value="FMN_bind"/>
    <property type="match status" value="1"/>
</dbReference>
<sequence>MPDQKAWAQDTKNLHQGSDTAALTPVFSQGTVLVHAVVALLVSLSLLFVLTAPGLAESKSYAAPSGGNFARYSNEIIAEELFPGASSLEPVAATPPYAKIIADGEEVGFAYLNTDFVNATGYSGKPIHVMVGIDLKGVITGTKLVKHSEPIVLIGIPEKKITNFMAGYTGIDTIARTGKGRDTGEVDMISGATVTIMVIEDSIFRSAIKFARHIGIGGLSAAVEQQPSERRTVDLSQTTPVDWETLLGNGAVRHRVISLGGINAAFAESGDPVAAKRPEKGDPEETYIDLYLAPVSVPVIGRTLLGEAEYQNLLASLEPGQEAIMVFANGRYSFKGSGYVRGGIFDRFQLIQGENSVRFRDKLHTRIGDLEAEGSPAFKEIGIFRIPTNVPFNPAETFRIELLANREVGAIKKVFLAFDLSYDLPASYVKVEKLAPVLPAAISPEVTATDQSEDASRTALWKRMWDLKQLEIGALSLALAVLTVIFFFQDWLVKHPRLLVWTRNSFLTFTLFFVGFYAQAQLSVVNVLTFFNALLTDFSWNYFLMEPLIFLLWLSVAGGLLFWGRGAYCGWLCPFGALQELVNQIAKRCKVPQFELPWGLHERLWPLKYIIFLALFGLSLYSLQDAEHWAEIEPFKTAIILKFAREWPWVLFAISLLAAGLFVERFYCRYLCPLGAALAIPGRMRMFEWLKRHPKDCGKPCQTCAKECMVQAIHPTGEINPNECLYCLHCQVVYHDDHRCPPMVQKRKRSERLQDMQSKSAELIKGGCPAAEIPDFIGVDDKKQAVLSAKGK</sequence>
<dbReference type="PIRSF" id="PIRSF036354">
    <property type="entry name" value="NosR"/>
    <property type="match status" value="1"/>
</dbReference>